<proteinExistence type="predicted"/>
<gene>
    <name evidence="2" type="ORF">DCHRY22_LOCUS12343</name>
</gene>
<dbReference type="EMBL" id="CAKASE010000076">
    <property type="protein sequence ID" value="CAG9577522.1"/>
    <property type="molecule type" value="Genomic_DNA"/>
</dbReference>
<feature type="region of interest" description="Disordered" evidence="1">
    <location>
        <begin position="407"/>
        <end position="432"/>
    </location>
</feature>
<protein>
    <submittedName>
        <fullName evidence="2">(African queen) hypothetical protein</fullName>
    </submittedName>
</protein>
<evidence type="ECO:0000313" key="3">
    <source>
        <dbReference type="Proteomes" id="UP000789524"/>
    </source>
</evidence>
<evidence type="ECO:0000256" key="1">
    <source>
        <dbReference type="SAM" id="MobiDB-lite"/>
    </source>
</evidence>
<keyword evidence="3" id="KW-1185">Reference proteome</keyword>
<feature type="compositionally biased region" description="Polar residues" evidence="1">
    <location>
        <begin position="418"/>
        <end position="432"/>
    </location>
</feature>
<accession>A0A8J2R2B5</accession>
<feature type="region of interest" description="Disordered" evidence="1">
    <location>
        <begin position="62"/>
        <end position="83"/>
    </location>
</feature>
<reference evidence="2" key="1">
    <citation type="submission" date="2021-09" db="EMBL/GenBank/DDBJ databases">
        <authorList>
            <person name="Martin H S."/>
        </authorList>
    </citation>
    <scope>NUCLEOTIDE SEQUENCE</scope>
</reference>
<dbReference type="AlphaFoldDB" id="A0A8J2R2B5"/>
<evidence type="ECO:0000313" key="2">
    <source>
        <dbReference type="EMBL" id="CAG9577522.1"/>
    </source>
</evidence>
<dbReference type="OrthoDB" id="2499658at2759"/>
<name>A0A8J2R2B5_9NEOP</name>
<comment type="caution">
    <text evidence="2">The sequence shown here is derived from an EMBL/GenBank/DDBJ whole genome shotgun (WGS) entry which is preliminary data.</text>
</comment>
<dbReference type="Proteomes" id="UP000789524">
    <property type="component" value="Unassembled WGS sequence"/>
</dbReference>
<sequence>MFGIEPRVRLMTSPLPRDVIEDIRDEDDLENALNKINMTDSTDTAETEPVASCSGEHQIITGAKQAAESSSKTSEESPVEVEASQYDIEAGASTAEEPLIIPPNDKDIEVITNVNQQIMTSREAAHQNLKKQDRRMTLASDKIHVPVEIGDNVIIQIPDVDRAKANLRNIVGVILQKDDQGFHKIGTKYGMLDKLYCRYEPTSDFSGVLISVPESPTTFLNPTGLMPISDVLSAFHANKHDPVKICDIFEETPIEERQLLNSLVKQQFGCHMPQLYYNVTKCIASLNFDFEFLIPRKFDVEQITLEDRQIIDYQIHGSYFINIATGLSHDIDQHVDIIMITTPQNGMQNRECETVTLMEDPVMEIVETNPPDGTDVAKIVEMGQNASLNCEQRVALALALCTSPIDDPGPPEELPHKLNSTRNDESVVTSPSTVRKQRISRFTLPRAERSAAGEFRLQYYKRKTDDIVIYEVEHQGMIAHITTNITCALELAKTHVGSHTIKLGIYNFICPNNTAELARNYAYWLYCQITDGHLNLSIRV</sequence>
<organism evidence="2 3">
    <name type="scientific">Danaus chrysippus</name>
    <name type="common">African queen</name>
    <dbReference type="NCBI Taxonomy" id="151541"/>
    <lineage>
        <taxon>Eukaryota</taxon>
        <taxon>Metazoa</taxon>
        <taxon>Ecdysozoa</taxon>
        <taxon>Arthropoda</taxon>
        <taxon>Hexapoda</taxon>
        <taxon>Insecta</taxon>
        <taxon>Pterygota</taxon>
        <taxon>Neoptera</taxon>
        <taxon>Endopterygota</taxon>
        <taxon>Lepidoptera</taxon>
        <taxon>Glossata</taxon>
        <taxon>Ditrysia</taxon>
        <taxon>Papilionoidea</taxon>
        <taxon>Nymphalidae</taxon>
        <taxon>Danainae</taxon>
        <taxon>Danaini</taxon>
        <taxon>Danaina</taxon>
        <taxon>Danaus</taxon>
        <taxon>Anosia</taxon>
    </lineage>
</organism>